<feature type="transmembrane region" description="Helical" evidence="9">
    <location>
        <begin position="101"/>
        <end position="124"/>
    </location>
</feature>
<dbReference type="Gene3D" id="3.30.565.10">
    <property type="entry name" value="Histidine kinase-like ATPase, C-terminal domain"/>
    <property type="match status" value="1"/>
</dbReference>
<dbReference type="SUPFAM" id="SSF55874">
    <property type="entry name" value="ATPase domain of HSP90 chaperone/DNA topoisomerase II/histidine kinase"/>
    <property type="match status" value="1"/>
</dbReference>
<comment type="caution">
    <text evidence="13">The sequence shown here is derived from an EMBL/GenBank/DDBJ whole genome shotgun (WGS) entry which is preliminary data.</text>
</comment>
<feature type="domain" description="Signal transduction histidine kinase subgroup 3 dimerisation and phosphoacceptor" evidence="11">
    <location>
        <begin position="371"/>
        <end position="431"/>
    </location>
</feature>
<dbReference type="Pfam" id="PF07730">
    <property type="entry name" value="HisKA_3"/>
    <property type="match status" value="1"/>
</dbReference>
<dbReference type="EC" id="2.7.13.3" evidence="2"/>
<reference evidence="13 14" key="1">
    <citation type="submission" date="2020-08" db="EMBL/GenBank/DDBJ databases">
        <title>Genome public.</title>
        <authorList>
            <person name="Liu C."/>
            <person name="Sun Q."/>
        </authorList>
    </citation>
    <scope>NUCLEOTIDE SEQUENCE [LARGE SCALE GENOMIC DNA]</scope>
    <source>
        <strain evidence="13 14">NSJ-71</strain>
    </source>
</reference>
<keyword evidence="9" id="KW-0472">Membrane</keyword>
<evidence type="ECO:0000313" key="14">
    <source>
        <dbReference type="Proteomes" id="UP000636755"/>
    </source>
</evidence>
<evidence type="ECO:0000259" key="10">
    <source>
        <dbReference type="Pfam" id="PF02518"/>
    </source>
</evidence>
<evidence type="ECO:0000256" key="5">
    <source>
        <dbReference type="ARBA" id="ARBA00022741"/>
    </source>
</evidence>
<feature type="transmembrane region" description="Helical" evidence="9">
    <location>
        <begin position="69"/>
        <end position="89"/>
    </location>
</feature>
<dbReference type="Pfam" id="PF02518">
    <property type="entry name" value="HATPase_c"/>
    <property type="match status" value="1"/>
</dbReference>
<keyword evidence="7" id="KW-0067">ATP-binding</keyword>
<keyword evidence="5" id="KW-0547">Nucleotide-binding</keyword>
<accession>A0ABR7HKK4</accession>
<keyword evidence="9" id="KW-1133">Transmembrane helix</keyword>
<protein>
    <recommendedName>
        <fullName evidence="2">histidine kinase</fullName>
        <ecNumber evidence="2">2.7.13.3</ecNumber>
    </recommendedName>
</protein>
<dbReference type="InterPro" id="IPR011712">
    <property type="entry name" value="Sig_transdc_His_kin_sub3_dim/P"/>
</dbReference>
<feature type="transmembrane region" description="Helical" evidence="9">
    <location>
        <begin position="170"/>
        <end position="193"/>
    </location>
</feature>
<evidence type="ECO:0000256" key="6">
    <source>
        <dbReference type="ARBA" id="ARBA00022777"/>
    </source>
</evidence>
<feature type="transmembrane region" description="Helical" evidence="9">
    <location>
        <begin position="136"/>
        <end position="158"/>
    </location>
</feature>
<proteinExistence type="predicted"/>
<feature type="transmembrane region" description="Helical" evidence="9">
    <location>
        <begin position="6"/>
        <end position="25"/>
    </location>
</feature>
<dbReference type="Proteomes" id="UP000636755">
    <property type="component" value="Unassembled WGS sequence"/>
</dbReference>
<evidence type="ECO:0000256" key="3">
    <source>
        <dbReference type="ARBA" id="ARBA00022553"/>
    </source>
</evidence>
<evidence type="ECO:0000256" key="1">
    <source>
        <dbReference type="ARBA" id="ARBA00000085"/>
    </source>
</evidence>
<keyword evidence="14" id="KW-1185">Reference proteome</keyword>
<dbReference type="Pfam" id="PF16927">
    <property type="entry name" value="HisKA_7TM"/>
    <property type="match status" value="1"/>
</dbReference>
<evidence type="ECO:0000313" key="13">
    <source>
        <dbReference type="EMBL" id="MBC5728030.1"/>
    </source>
</evidence>
<evidence type="ECO:0000256" key="8">
    <source>
        <dbReference type="ARBA" id="ARBA00023012"/>
    </source>
</evidence>
<dbReference type="CDD" id="cd16917">
    <property type="entry name" value="HATPase_UhpB-NarQ-NarX-like"/>
    <property type="match status" value="1"/>
</dbReference>
<keyword evidence="4" id="KW-0808">Transferase</keyword>
<dbReference type="InterPro" id="IPR036890">
    <property type="entry name" value="HATPase_C_sf"/>
</dbReference>
<evidence type="ECO:0000256" key="9">
    <source>
        <dbReference type="SAM" id="Phobius"/>
    </source>
</evidence>
<evidence type="ECO:0000256" key="7">
    <source>
        <dbReference type="ARBA" id="ARBA00022840"/>
    </source>
</evidence>
<keyword evidence="9" id="KW-0812">Transmembrane</keyword>
<dbReference type="Gene3D" id="3.30.450.20">
    <property type="entry name" value="PAS domain"/>
    <property type="match status" value="1"/>
</dbReference>
<dbReference type="PANTHER" id="PTHR24421">
    <property type="entry name" value="NITRATE/NITRITE SENSOR PROTEIN NARX-RELATED"/>
    <property type="match status" value="1"/>
</dbReference>
<name>A0ABR7HKK4_9FIRM</name>
<sequence length="563" mass="63429">MDTLLTLGLNLVSLSLTIISTVVFIQNSYSQKMSRYFTACQILIINWIVCHIFDIFTTNLSVKIILSNIGYFSVCTIGTVFLIFALHYTKAATVKSKIFKTAVFLPSTILFLLKITDPIFHLFFKSYQSNEVIGGNGFYITVAYNYLLLIISVCLMVGKNIKSFKENFPQILLISLSAIIPITFNLISLLDVFSIRYDFTPVSFSITSLLIFLAVYKYEFITIPPLTVKYLMSSINEGIIVTNQKHKITYINDAVKKAFNLDDSILHKDCITAFMRIAEITNSDISKFSDLLNKNSGSLDVSVSENKYFEISKMPVCNEKRTVSEIFVFYDVSTYYMLNKKLSEKNQELTKANTQLAKMNVIEKRLAVEKEQTRIAQELHDSVGHSLVSIMTLLKLSLIDKNNSNENTKKALQASELLLNDVRKCVVGIKTDTKSSISARIQDFICNYNSGNSCIEFTEMGEEKSYHGFASDTIFSVVREAVTNSIRHGNANKIEVILKFSEDCIRLYIIDDGTGCDKIVPDFGLKGMKEKINSIGGNIEFSSLPDNGFSVKAYIPVEVINYD</sequence>
<evidence type="ECO:0000259" key="11">
    <source>
        <dbReference type="Pfam" id="PF07730"/>
    </source>
</evidence>
<keyword evidence="3" id="KW-0597">Phosphoprotein</keyword>
<dbReference type="InterPro" id="IPR003594">
    <property type="entry name" value="HATPase_dom"/>
</dbReference>
<feature type="domain" description="Histidine kinase N-terminal 7TM region" evidence="12">
    <location>
        <begin position="12"/>
        <end position="225"/>
    </location>
</feature>
<dbReference type="InterPro" id="IPR031621">
    <property type="entry name" value="HisKA_7TM"/>
</dbReference>
<dbReference type="PANTHER" id="PTHR24421:SF10">
    <property type="entry name" value="NITRATE_NITRITE SENSOR PROTEIN NARQ"/>
    <property type="match status" value="1"/>
</dbReference>
<evidence type="ECO:0000259" key="12">
    <source>
        <dbReference type="Pfam" id="PF16927"/>
    </source>
</evidence>
<feature type="transmembrane region" description="Helical" evidence="9">
    <location>
        <begin position="37"/>
        <end position="57"/>
    </location>
</feature>
<dbReference type="EMBL" id="JACOPS010000002">
    <property type="protein sequence ID" value="MBC5728030.1"/>
    <property type="molecule type" value="Genomic_DNA"/>
</dbReference>
<feature type="transmembrane region" description="Helical" evidence="9">
    <location>
        <begin position="199"/>
        <end position="216"/>
    </location>
</feature>
<organism evidence="13 14">
    <name type="scientific">Ruminococcus intestinalis</name>
    <dbReference type="NCBI Taxonomy" id="2763066"/>
    <lineage>
        <taxon>Bacteria</taxon>
        <taxon>Bacillati</taxon>
        <taxon>Bacillota</taxon>
        <taxon>Clostridia</taxon>
        <taxon>Eubacteriales</taxon>
        <taxon>Oscillospiraceae</taxon>
        <taxon>Ruminococcus</taxon>
    </lineage>
</organism>
<keyword evidence="6" id="KW-0418">Kinase</keyword>
<evidence type="ECO:0000256" key="2">
    <source>
        <dbReference type="ARBA" id="ARBA00012438"/>
    </source>
</evidence>
<keyword evidence="8" id="KW-0902">Two-component regulatory system</keyword>
<comment type="catalytic activity">
    <reaction evidence="1">
        <text>ATP + protein L-histidine = ADP + protein N-phospho-L-histidine.</text>
        <dbReference type="EC" id="2.7.13.3"/>
    </reaction>
</comment>
<feature type="domain" description="Histidine kinase/HSP90-like ATPase" evidence="10">
    <location>
        <begin position="472"/>
        <end position="558"/>
    </location>
</feature>
<dbReference type="InterPro" id="IPR050482">
    <property type="entry name" value="Sensor_HK_TwoCompSys"/>
</dbReference>
<dbReference type="Gene3D" id="1.20.5.1930">
    <property type="match status" value="1"/>
</dbReference>
<evidence type="ECO:0000256" key="4">
    <source>
        <dbReference type="ARBA" id="ARBA00022679"/>
    </source>
</evidence>
<dbReference type="RefSeq" id="WP_186935232.1">
    <property type="nucleotide sequence ID" value="NZ_JACOPS010000002.1"/>
</dbReference>
<gene>
    <name evidence="13" type="ORF">H8R91_05750</name>
</gene>